<dbReference type="Proteomes" id="UP000198824">
    <property type="component" value="Unassembled WGS sequence"/>
</dbReference>
<organism evidence="8 9">
    <name type="scientific">Sphingomonas jatrophae</name>
    <dbReference type="NCBI Taxonomy" id="1166337"/>
    <lineage>
        <taxon>Bacteria</taxon>
        <taxon>Pseudomonadati</taxon>
        <taxon>Pseudomonadota</taxon>
        <taxon>Alphaproteobacteria</taxon>
        <taxon>Sphingomonadales</taxon>
        <taxon>Sphingomonadaceae</taxon>
        <taxon>Sphingomonas</taxon>
    </lineage>
</organism>
<evidence type="ECO:0000256" key="2">
    <source>
        <dbReference type="ARBA" id="ARBA00022723"/>
    </source>
</evidence>
<name>A0A1I6LH72_9SPHN</name>
<dbReference type="SUPFAM" id="SSF53649">
    <property type="entry name" value="Alkaline phosphatase-like"/>
    <property type="match status" value="1"/>
</dbReference>
<dbReference type="CDD" id="cd16016">
    <property type="entry name" value="AP-SPAP"/>
    <property type="match status" value="1"/>
</dbReference>
<gene>
    <name evidence="8" type="ORF">SAMN05192580_2720</name>
</gene>
<accession>A0A1I6LH72</accession>
<evidence type="ECO:0000256" key="7">
    <source>
        <dbReference type="SAM" id="SignalP"/>
    </source>
</evidence>
<dbReference type="RefSeq" id="WP_093315366.1">
    <property type="nucleotide sequence ID" value="NZ_FOZG01000002.1"/>
</dbReference>
<evidence type="ECO:0000256" key="3">
    <source>
        <dbReference type="ARBA" id="ARBA00022729"/>
    </source>
</evidence>
<reference evidence="8 9" key="1">
    <citation type="submission" date="2016-10" db="EMBL/GenBank/DDBJ databases">
        <authorList>
            <person name="de Groot N.N."/>
        </authorList>
    </citation>
    <scope>NUCLEOTIDE SEQUENCE [LARGE SCALE GENOMIC DNA]</scope>
    <source>
        <strain evidence="8 9">S5-249</strain>
    </source>
</reference>
<evidence type="ECO:0000256" key="5">
    <source>
        <dbReference type="PIRSR" id="PIRSR031924-50"/>
    </source>
</evidence>
<proteinExistence type="predicted"/>
<comment type="catalytic activity">
    <reaction evidence="4">
        <text>a phosphate monoester + H2O = an alcohol + phosphate</text>
        <dbReference type="Rhea" id="RHEA:15017"/>
        <dbReference type="ChEBI" id="CHEBI:15377"/>
        <dbReference type="ChEBI" id="CHEBI:30879"/>
        <dbReference type="ChEBI" id="CHEBI:43474"/>
        <dbReference type="ChEBI" id="CHEBI:67140"/>
        <dbReference type="EC" id="3.1.3.1"/>
    </reaction>
</comment>
<dbReference type="OrthoDB" id="9766127at2"/>
<keyword evidence="4" id="KW-0862">Zinc</keyword>
<keyword evidence="9" id="KW-1185">Reference proteome</keyword>
<comment type="cofactor">
    <cofactor evidence="4">
        <name>Zn(2+)</name>
        <dbReference type="ChEBI" id="CHEBI:29105"/>
    </cofactor>
    <text evidence="4">Binds 2 Zn(2+) ions.</text>
</comment>
<feature type="binding site" evidence="6">
    <location>
        <begin position="159"/>
        <end position="161"/>
    </location>
    <ligand>
        <name>substrate</name>
    </ligand>
</feature>
<protein>
    <recommendedName>
        <fullName evidence="4">Alkaline phosphatase</fullName>
        <ecNumber evidence="4">3.1.3.1</ecNumber>
    </recommendedName>
</protein>
<dbReference type="GO" id="GO:0004035">
    <property type="term" value="F:alkaline phosphatase activity"/>
    <property type="evidence" value="ECO:0007669"/>
    <property type="project" value="UniProtKB-EC"/>
</dbReference>
<dbReference type="STRING" id="1166337.SAMN05192580_2720"/>
<dbReference type="InterPro" id="IPR017850">
    <property type="entry name" value="Alkaline_phosphatase_core_sf"/>
</dbReference>
<dbReference type="AlphaFoldDB" id="A0A1I6LH72"/>
<dbReference type="PANTHER" id="PTHR10151">
    <property type="entry name" value="ECTONUCLEOTIDE PYROPHOSPHATASE/PHOSPHODIESTERASE"/>
    <property type="match status" value="1"/>
</dbReference>
<feature type="binding site" evidence="6">
    <location>
        <position position="95"/>
    </location>
    <ligand>
        <name>substrate</name>
    </ligand>
</feature>
<dbReference type="InterPro" id="IPR002591">
    <property type="entry name" value="Phosphodiest/P_Trfase"/>
</dbReference>
<evidence type="ECO:0000313" key="9">
    <source>
        <dbReference type="Proteomes" id="UP000198824"/>
    </source>
</evidence>
<dbReference type="GO" id="GO:0046872">
    <property type="term" value="F:metal ion binding"/>
    <property type="evidence" value="ECO:0007669"/>
    <property type="project" value="UniProtKB-KW"/>
</dbReference>
<keyword evidence="2 4" id="KW-0479">Metal-binding</keyword>
<feature type="active site" description="Phosphothreonine intermediate" evidence="5">
    <location>
        <position position="74"/>
    </location>
</feature>
<dbReference type="Gene3D" id="3.40.720.10">
    <property type="entry name" value="Alkaline Phosphatase, subunit A"/>
    <property type="match status" value="1"/>
</dbReference>
<feature type="chain" id="PRO_5011516363" description="Alkaline phosphatase" evidence="7">
    <location>
        <begin position="21"/>
        <end position="549"/>
    </location>
</feature>
<dbReference type="EC" id="3.1.3.1" evidence="4"/>
<evidence type="ECO:0000256" key="6">
    <source>
        <dbReference type="PIRSR" id="PIRSR031924-51"/>
    </source>
</evidence>
<comment type="function">
    <text evidence="4">Alkaline phosphatase with broad substrate specificity.</text>
</comment>
<feature type="signal peptide" evidence="7">
    <location>
        <begin position="1"/>
        <end position="20"/>
    </location>
</feature>
<evidence type="ECO:0000313" key="8">
    <source>
        <dbReference type="EMBL" id="SFS02648.1"/>
    </source>
</evidence>
<sequence>MRAHWILAALTALLPTAASAAPPPRPKLVVMISVDQFSADLFAEYRGTYTSGLKRLMQGGVFPAGYQSHAATETCPGHSTLLTGSRPARTGIIANDWLDLGVTRGKDSSHGVYCAEDETKTPAPGQPYVVSPAHLRVPTLGDRLKAVSPQSRVVSVAGKDRAAVMMGGHTTDQIWFWDPSSKPGFVTLVDRTGPAPAAVAAANARVAATVARPPAVPLPPICRGRDVAVPIGAGKSVGRLVAMKPNDARGFRASPLFDAAVADLAIALADEMKLGRGPATDVLIVGLSASDYVGHTYGTEGAEMCAQQVGLDATIGRLLAALDRIGIPYEVALSADHGGFDLPERLTVQGTADAARVSSADPVGTVGKAIGRTLGLSGPVLLGTGPFGDVYVARDVPADRKAQVVALAKARLLAEPQVAAVFTAEELLTVPSPTAAVPMDEWPLAQRFRASFDAARSGDLVVALKPHVVPIADPTKGYVATHGSPWNYDRRVPILFWYPGMTGFEHPLPVETVDILPTLAATIGLDVPAAEIDGRCLDLDAGAGSTCGR</sequence>
<dbReference type="Gene3D" id="3.30.1360.150">
    <property type="match status" value="1"/>
</dbReference>
<keyword evidence="3 7" id="KW-0732">Signal</keyword>
<dbReference type="Pfam" id="PF01663">
    <property type="entry name" value="Phosphodiest"/>
    <property type="match status" value="1"/>
</dbReference>
<dbReference type="InterPro" id="IPR026263">
    <property type="entry name" value="Alkaline_phosphatase_prok"/>
</dbReference>
<evidence type="ECO:0000256" key="1">
    <source>
        <dbReference type="ARBA" id="ARBA00022553"/>
    </source>
</evidence>
<keyword evidence="1 5" id="KW-0597">Phosphoprotein</keyword>
<dbReference type="PIRSF" id="PIRSF031924">
    <property type="entry name" value="Pi-irrepressible_AP"/>
    <property type="match status" value="1"/>
</dbReference>
<evidence type="ECO:0000256" key="4">
    <source>
        <dbReference type="PIRNR" id="PIRNR031924"/>
    </source>
</evidence>
<dbReference type="PANTHER" id="PTHR10151:SF120">
    <property type="entry name" value="BIS(5'-ADENOSYL)-TRIPHOSPHATASE"/>
    <property type="match status" value="1"/>
</dbReference>
<dbReference type="EMBL" id="FOZG01000002">
    <property type="protein sequence ID" value="SFS02648.1"/>
    <property type="molecule type" value="Genomic_DNA"/>
</dbReference>